<keyword evidence="6 10" id="KW-1133">Transmembrane helix</keyword>
<evidence type="ECO:0000256" key="5">
    <source>
        <dbReference type="ARBA" id="ARBA00022692"/>
    </source>
</evidence>
<comment type="function">
    <text evidence="10">Channel that opens in response to stretch forces in the membrane lipid bilayer. May participate in the regulation of osmotic pressure changes within the cell.</text>
</comment>
<feature type="transmembrane region" description="Helical" evidence="10">
    <location>
        <begin position="70"/>
        <end position="89"/>
    </location>
</feature>
<evidence type="ECO:0000256" key="8">
    <source>
        <dbReference type="ARBA" id="ARBA00023136"/>
    </source>
</evidence>
<dbReference type="InterPro" id="IPR001185">
    <property type="entry name" value="MS_channel"/>
</dbReference>
<evidence type="ECO:0000256" key="4">
    <source>
        <dbReference type="ARBA" id="ARBA00022475"/>
    </source>
</evidence>
<keyword evidence="9 10" id="KW-0407">Ion channel</keyword>
<dbReference type="InterPro" id="IPR019823">
    <property type="entry name" value="Mechanosensitive_channel_CS"/>
</dbReference>
<evidence type="ECO:0000313" key="12">
    <source>
        <dbReference type="Proteomes" id="UP000287394"/>
    </source>
</evidence>
<comment type="subcellular location">
    <subcellularLocation>
        <location evidence="1 10">Cell membrane</location>
        <topology evidence="1 10">Multi-pass membrane protein</topology>
    </subcellularLocation>
</comment>
<evidence type="ECO:0000256" key="6">
    <source>
        <dbReference type="ARBA" id="ARBA00022989"/>
    </source>
</evidence>
<dbReference type="NCBIfam" id="TIGR00220">
    <property type="entry name" value="mscL"/>
    <property type="match status" value="1"/>
</dbReference>
<keyword evidence="8 10" id="KW-0472">Membrane</keyword>
<keyword evidence="5 10" id="KW-0812">Transmembrane</keyword>
<evidence type="ECO:0000256" key="3">
    <source>
        <dbReference type="ARBA" id="ARBA00022448"/>
    </source>
</evidence>
<feature type="transmembrane region" description="Helical" evidence="10">
    <location>
        <begin position="12"/>
        <end position="36"/>
    </location>
</feature>
<dbReference type="GO" id="GO:0005886">
    <property type="term" value="C:plasma membrane"/>
    <property type="evidence" value="ECO:0007669"/>
    <property type="project" value="UniProtKB-SubCell"/>
</dbReference>
<dbReference type="FunCoup" id="A0A402CUS8">
    <property type="interactions" value="272"/>
</dbReference>
<name>A0A402CUS8_9BACT</name>
<comment type="subunit">
    <text evidence="10">Homopentamer.</text>
</comment>
<dbReference type="AlphaFoldDB" id="A0A402CUS8"/>
<dbReference type="Pfam" id="PF01741">
    <property type="entry name" value="MscL"/>
    <property type="match status" value="1"/>
</dbReference>
<reference evidence="11 12" key="1">
    <citation type="journal article" date="2019" name="Int. J. Syst. Evol. Microbiol.">
        <title>Capsulimonas corticalis gen. nov., sp. nov., an aerobic capsulated bacterium, of a novel bacterial order, Capsulimonadales ord. nov., of the class Armatimonadia of the phylum Armatimonadetes.</title>
        <authorList>
            <person name="Li J."/>
            <person name="Kudo C."/>
            <person name="Tonouchi A."/>
        </authorList>
    </citation>
    <scope>NUCLEOTIDE SEQUENCE [LARGE SCALE GENOMIC DNA]</scope>
    <source>
        <strain evidence="11 12">AX-7</strain>
    </source>
</reference>
<keyword evidence="7 10" id="KW-0406">Ion transport</keyword>
<evidence type="ECO:0000256" key="10">
    <source>
        <dbReference type="HAMAP-Rule" id="MF_00115"/>
    </source>
</evidence>
<protein>
    <recommendedName>
        <fullName evidence="10">Large-conductance mechanosensitive channel</fullName>
    </recommendedName>
</protein>
<evidence type="ECO:0000256" key="9">
    <source>
        <dbReference type="ARBA" id="ARBA00023303"/>
    </source>
</evidence>
<sequence>MSVAKEFRDFVLRGNVVDLAVGVVIGAAFTAVVTAFTKDIITPIIGIPGKVSLGDVSFAVNGSKFLIGDFLNQAISFLLVALVVFFFVVKPVNWLMARRKTDTPADATTRDCPYCLSSIPVAATRCAFCTSEVAK</sequence>
<dbReference type="InterPro" id="IPR036019">
    <property type="entry name" value="MscL_channel"/>
</dbReference>
<dbReference type="GO" id="GO:0008381">
    <property type="term" value="F:mechanosensitive monoatomic ion channel activity"/>
    <property type="evidence" value="ECO:0007669"/>
    <property type="project" value="UniProtKB-UniRule"/>
</dbReference>
<dbReference type="SUPFAM" id="SSF81330">
    <property type="entry name" value="Gated mechanosensitive channel"/>
    <property type="match status" value="1"/>
</dbReference>
<evidence type="ECO:0000256" key="1">
    <source>
        <dbReference type="ARBA" id="ARBA00004651"/>
    </source>
</evidence>
<keyword evidence="3 10" id="KW-0813">Transport</keyword>
<dbReference type="PROSITE" id="PS01327">
    <property type="entry name" value="MSCL"/>
    <property type="match status" value="1"/>
</dbReference>
<organism evidence="11 12">
    <name type="scientific">Capsulimonas corticalis</name>
    <dbReference type="NCBI Taxonomy" id="2219043"/>
    <lineage>
        <taxon>Bacteria</taxon>
        <taxon>Bacillati</taxon>
        <taxon>Armatimonadota</taxon>
        <taxon>Armatimonadia</taxon>
        <taxon>Capsulimonadales</taxon>
        <taxon>Capsulimonadaceae</taxon>
        <taxon>Capsulimonas</taxon>
    </lineage>
</organism>
<dbReference type="KEGG" id="ccot:CCAX7_11310"/>
<dbReference type="HAMAP" id="MF_00115">
    <property type="entry name" value="MscL"/>
    <property type="match status" value="1"/>
</dbReference>
<keyword evidence="12" id="KW-1185">Reference proteome</keyword>
<comment type="similarity">
    <text evidence="2 10">Belongs to the MscL family.</text>
</comment>
<evidence type="ECO:0000256" key="2">
    <source>
        <dbReference type="ARBA" id="ARBA00007254"/>
    </source>
</evidence>
<dbReference type="RefSeq" id="WP_119321126.1">
    <property type="nucleotide sequence ID" value="NZ_AP025739.1"/>
</dbReference>
<gene>
    <name evidence="10" type="primary">mscL</name>
    <name evidence="11" type="ORF">CCAX7_11310</name>
</gene>
<dbReference type="OrthoDB" id="9810350at2"/>
<dbReference type="InterPro" id="IPR037673">
    <property type="entry name" value="MSC/AndL"/>
</dbReference>
<evidence type="ECO:0000256" key="7">
    <source>
        <dbReference type="ARBA" id="ARBA00023065"/>
    </source>
</evidence>
<dbReference type="PRINTS" id="PR01264">
    <property type="entry name" value="MECHCHANNEL"/>
</dbReference>
<dbReference type="Proteomes" id="UP000287394">
    <property type="component" value="Chromosome"/>
</dbReference>
<keyword evidence="4 10" id="KW-1003">Cell membrane</keyword>
<proteinExistence type="inferred from homology"/>
<dbReference type="Gene3D" id="1.10.1200.120">
    <property type="entry name" value="Large-conductance mechanosensitive channel, MscL, domain 1"/>
    <property type="match status" value="1"/>
</dbReference>
<evidence type="ECO:0000313" key="11">
    <source>
        <dbReference type="EMBL" id="BDI29080.1"/>
    </source>
</evidence>
<dbReference type="EMBL" id="AP025739">
    <property type="protein sequence ID" value="BDI29080.1"/>
    <property type="molecule type" value="Genomic_DNA"/>
</dbReference>
<dbReference type="PANTHER" id="PTHR30266">
    <property type="entry name" value="MECHANOSENSITIVE CHANNEL MSCL"/>
    <property type="match status" value="1"/>
</dbReference>
<dbReference type="PANTHER" id="PTHR30266:SF2">
    <property type="entry name" value="LARGE-CONDUCTANCE MECHANOSENSITIVE CHANNEL"/>
    <property type="match status" value="1"/>
</dbReference>
<accession>A0A402CUS8</accession>